<keyword evidence="2" id="KW-1185">Reference proteome</keyword>
<name>W6N346_CLOTY</name>
<organism evidence="1 2">
    <name type="scientific">Clostridium tyrobutyricum DIVETGP</name>
    <dbReference type="NCBI Taxonomy" id="1408889"/>
    <lineage>
        <taxon>Bacteria</taxon>
        <taxon>Bacillati</taxon>
        <taxon>Bacillota</taxon>
        <taxon>Clostridia</taxon>
        <taxon>Eubacteriales</taxon>
        <taxon>Clostridiaceae</taxon>
        <taxon>Clostridium</taxon>
    </lineage>
</organism>
<evidence type="ECO:0000313" key="1">
    <source>
        <dbReference type="EMBL" id="CDL90506.1"/>
    </source>
</evidence>
<accession>W6N346</accession>
<comment type="caution">
    <text evidence="1">The sequence shown here is derived from an EMBL/GenBank/DDBJ whole genome shotgun (WGS) entry which is preliminary data.</text>
</comment>
<evidence type="ECO:0000313" key="2">
    <source>
        <dbReference type="Proteomes" id="UP000019482"/>
    </source>
</evidence>
<proteinExistence type="predicted"/>
<protein>
    <recommendedName>
        <fullName evidence="3">General stress protein 17M-like domain-containing protein</fullName>
    </recommendedName>
</protein>
<dbReference type="OrthoDB" id="1907002at2"/>
<dbReference type="AlphaFoldDB" id="W6N346"/>
<gene>
    <name evidence="1" type="ORF">CTDIVETGP_0576</name>
</gene>
<dbReference type="GeneID" id="29419412"/>
<dbReference type="Proteomes" id="UP000019482">
    <property type="component" value="Unassembled WGS sequence"/>
</dbReference>
<sequence>MRIEVYYNGIKNANSAVDQFKNAGFNDSAVDLNDKYIDFENYNYNFSDAIASSHSFSNSSYISNNVGDGMGSLNDVLNSNYKVVINTDSEEKIDMLKNLIYETGGIISH</sequence>
<dbReference type="EMBL" id="CBXI010000007">
    <property type="protein sequence ID" value="CDL90506.1"/>
    <property type="molecule type" value="Genomic_DNA"/>
</dbReference>
<reference evidence="1 2" key="1">
    <citation type="journal article" date="2015" name="Genome Announc.">
        <title>Draft Genome Sequence of Clostridium tyrobutyricum Strain DIVETGP, Isolated from Cow's Milk for Grana Padano Production.</title>
        <authorList>
            <person name="Soggiu A."/>
            <person name="Piras C."/>
            <person name="Gaiarsa S."/>
            <person name="Sassera D."/>
            <person name="Roncada P."/>
            <person name="Bendixen E."/>
            <person name="Brasca M."/>
            <person name="Bonizzi L."/>
        </authorList>
    </citation>
    <scope>NUCLEOTIDE SEQUENCE [LARGE SCALE GENOMIC DNA]</scope>
    <source>
        <strain evidence="1 2">DIVETGP</strain>
    </source>
</reference>
<dbReference type="RefSeq" id="WP_017750467.1">
    <property type="nucleotide sequence ID" value="NZ_CBXI010000007.1"/>
</dbReference>
<evidence type="ECO:0008006" key="3">
    <source>
        <dbReference type="Google" id="ProtNLM"/>
    </source>
</evidence>